<evidence type="ECO:0000256" key="8">
    <source>
        <dbReference type="ARBA" id="ARBA00023047"/>
    </source>
</evidence>
<evidence type="ECO:0000256" key="2">
    <source>
        <dbReference type="ARBA" id="ARBA00009450"/>
    </source>
</evidence>
<dbReference type="InterPro" id="IPR054765">
    <property type="entry name" value="SLBB_dom"/>
</dbReference>
<dbReference type="GO" id="GO:0046930">
    <property type="term" value="C:pore complex"/>
    <property type="evidence" value="ECO:0007669"/>
    <property type="project" value="UniProtKB-KW"/>
</dbReference>
<evidence type="ECO:0000256" key="5">
    <source>
        <dbReference type="ARBA" id="ARBA00022597"/>
    </source>
</evidence>
<keyword evidence="9" id="KW-0406">Ion transport</keyword>
<dbReference type="Pfam" id="PF02563">
    <property type="entry name" value="Poly_export"/>
    <property type="match status" value="1"/>
</dbReference>
<dbReference type="STRING" id="1129374.AJE_02881"/>
<evidence type="ECO:0000313" key="18">
    <source>
        <dbReference type="EMBL" id="EHR42185.1"/>
    </source>
</evidence>
<keyword evidence="4" id="KW-1134">Transmembrane beta strand</keyword>
<feature type="domain" description="SLBB" evidence="17">
    <location>
        <begin position="130"/>
        <end position="210"/>
    </location>
</feature>
<dbReference type="InterPro" id="IPR003715">
    <property type="entry name" value="Poly_export_N"/>
</dbReference>
<evidence type="ECO:0000256" key="14">
    <source>
        <dbReference type="ARBA" id="ARBA00023288"/>
    </source>
</evidence>
<dbReference type="Proteomes" id="UP000012046">
    <property type="component" value="Unassembled WGS sequence"/>
</dbReference>
<dbReference type="RefSeq" id="WP_008949590.1">
    <property type="nucleotide sequence ID" value="NZ_AHTH01000005.1"/>
</dbReference>
<dbReference type="NCBIfam" id="TIGR03027">
    <property type="entry name" value="pepcterm_export"/>
    <property type="match status" value="1"/>
</dbReference>
<accession>H3ZB71</accession>
<dbReference type="Pfam" id="PF22461">
    <property type="entry name" value="SLBB_2"/>
    <property type="match status" value="1"/>
</dbReference>
<dbReference type="GO" id="GO:0015159">
    <property type="term" value="F:polysaccharide transmembrane transporter activity"/>
    <property type="evidence" value="ECO:0007669"/>
    <property type="project" value="InterPro"/>
</dbReference>
<keyword evidence="13" id="KW-0998">Cell outer membrane</keyword>
<evidence type="ECO:0000256" key="10">
    <source>
        <dbReference type="ARBA" id="ARBA00023114"/>
    </source>
</evidence>
<keyword evidence="12" id="KW-0564">Palmitate</keyword>
<evidence type="ECO:0000259" key="16">
    <source>
        <dbReference type="Pfam" id="PF02563"/>
    </source>
</evidence>
<keyword evidence="3" id="KW-0813">Transport</keyword>
<dbReference type="InterPro" id="IPR049712">
    <property type="entry name" value="Poly_export"/>
</dbReference>
<proteinExistence type="inferred from homology"/>
<keyword evidence="11" id="KW-0472">Membrane</keyword>
<dbReference type="eggNOG" id="COG1596">
    <property type="taxonomic scope" value="Bacteria"/>
</dbReference>
<comment type="subcellular location">
    <subcellularLocation>
        <location evidence="1">Cell outer membrane</location>
        <topology evidence="1">Multi-pass membrane protein</topology>
    </subcellularLocation>
</comment>
<evidence type="ECO:0000256" key="4">
    <source>
        <dbReference type="ARBA" id="ARBA00022452"/>
    </source>
</evidence>
<evidence type="ECO:0000256" key="15">
    <source>
        <dbReference type="SAM" id="SignalP"/>
    </source>
</evidence>
<evidence type="ECO:0000256" key="12">
    <source>
        <dbReference type="ARBA" id="ARBA00023139"/>
    </source>
</evidence>
<dbReference type="PANTHER" id="PTHR33619:SF3">
    <property type="entry name" value="POLYSACCHARIDE EXPORT PROTEIN GFCE-RELATED"/>
    <property type="match status" value="1"/>
</dbReference>
<keyword evidence="19" id="KW-1185">Reference proteome</keyword>
<keyword evidence="7 15" id="KW-0732">Signal</keyword>
<dbReference type="Gene3D" id="3.10.560.10">
    <property type="entry name" value="Outer membrane lipoprotein wza domain like"/>
    <property type="match status" value="1"/>
</dbReference>
<dbReference type="PANTHER" id="PTHR33619">
    <property type="entry name" value="POLYSACCHARIDE EXPORT PROTEIN GFCE-RELATED"/>
    <property type="match status" value="1"/>
</dbReference>
<feature type="signal peptide" evidence="15">
    <location>
        <begin position="1"/>
        <end position="28"/>
    </location>
</feature>
<keyword evidence="5" id="KW-0762">Sugar transport</keyword>
<dbReference type="GO" id="GO:0006811">
    <property type="term" value="P:monoatomic ion transport"/>
    <property type="evidence" value="ECO:0007669"/>
    <property type="project" value="UniProtKB-KW"/>
</dbReference>
<evidence type="ECO:0000256" key="13">
    <source>
        <dbReference type="ARBA" id="ARBA00023237"/>
    </source>
</evidence>
<evidence type="ECO:0000256" key="6">
    <source>
        <dbReference type="ARBA" id="ARBA00022692"/>
    </source>
</evidence>
<feature type="chain" id="PRO_5003591925" evidence="15">
    <location>
        <begin position="29"/>
        <end position="215"/>
    </location>
</feature>
<evidence type="ECO:0000259" key="17">
    <source>
        <dbReference type="Pfam" id="PF22461"/>
    </source>
</evidence>
<sequence length="215" mass="23444">MTTKPLCQAAVKSLVVVSLLSLMLTGCANNNTLPRATVHTSQTTSVDNYQYLIGPADTLTIFVWRNPELSGSFIVRPDGQISTSLVEDVPVSGKTPTQVAREMEQILGKYIRDPVVTVSVNNFVGPFSEQVRVIGQATNPQAVNYRQYMTLLDLMISVGGLTEFAAGNSAKLVRTTNGSQRTFKVRLDDLIREGDISANVDILPGDIIIIPEAWF</sequence>
<dbReference type="PROSITE" id="PS51257">
    <property type="entry name" value="PROKAR_LIPOPROTEIN"/>
    <property type="match status" value="1"/>
</dbReference>
<name>H3ZB71_9ALTE</name>
<evidence type="ECO:0000256" key="3">
    <source>
        <dbReference type="ARBA" id="ARBA00022448"/>
    </source>
</evidence>
<comment type="caution">
    <text evidence="18">The sequence shown here is derived from an EMBL/GenBank/DDBJ whole genome shotgun (WGS) entry which is preliminary data.</text>
</comment>
<dbReference type="PATRIC" id="fig|1129374.4.peg.582"/>
<dbReference type="AlphaFoldDB" id="H3ZB71"/>
<dbReference type="GO" id="GO:0009279">
    <property type="term" value="C:cell outer membrane"/>
    <property type="evidence" value="ECO:0007669"/>
    <property type="project" value="UniProtKB-SubCell"/>
</dbReference>
<evidence type="ECO:0000256" key="1">
    <source>
        <dbReference type="ARBA" id="ARBA00004571"/>
    </source>
</evidence>
<keyword evidence="14" id="KW-0449">Lipoprotein</keyword>
<evidence type="ECO:0000256" key="9">
    <source>
        <dbReference type="ARBA" id="ARBA00023065"/>
    </source>
</evidence>
<evidence type="ECO:0000256" key="11">
    <source>
        <dbReference type="ARBA" id="ARBA00023136"/>
    </source>
</evidence>
<dbReference type="EMBL" id="AHTH01000005">
    <property type="protein sequence ID" value="EHR42185.1"/>
    <property type="molecule type" value="Genomic_DNA"/>
</dbReference>
<dbReference type="InterPro" id="IPR017477">
    <property type="entry name" value="PEP-CTERM_polysacc_export"/>
</dbReference>
<organism evidence="18 19">
    <name type="scientific">Alishewanella jeotgali KCTC 22429</name>
    <dbReference type="NCBI Taxonomy" id="1129374"/>
    <lineage>
        <taxon>Bacteria</taxon>
        <taxon>Pseudomonadati</taxon>
        <taxon>Pseudomonadota</taxon>
        <taxon>Gammaproteobacteria</taxon>
        <taxon>Alteromonadales</taxon>
        <taxon>Alteromonadaceae</taxon>
        <taxon>Alishewanella</taxon>
    </lineage>
</organism>
<evidence type="ECO:0000256" key="7">
    <source>
        <dbReference type="ARBA" id="ARBA00022729"/>
    </source>
</evidence>
<evidence type="ECO:0000313" key="19">
    <source>
        <dbReference type="Proteomes" id="UP000012046"/>
    </source>
</evidence>
<keyword evidence="6" id="KW-0812">Transmembrane</keyword>
<keyword evidence="10" id="KW-0626">Porin</keyword>
<feature type="domain" description="Polysaccharide export protein N-terminal" evidence="16">
    <location>
        <begin position="47"/>
        <end position="120"/>
    </location>
</feature>
<protein>
    <submittedName>
        <fullName evidence="18">Polysaccharide export protein</fullName>
    </submittedName>
</protein>
<comment type="similarity">
    <text evidence="2">Belongs to the BexD/CtrA/VexA family.</text>
</comment>
<dbReference type="GO" id="GO:0015288">
    <property type="term" value="F:porin activity"/>
    <property type="evidence" value="ECO:0007669"/>
    <property type="project" value="UniProtKB-KW"/>
</dbReference>
<gene>
    <name evidence="18" type="ORF">AJE_02881</name>
</gene>
<dbReference type="Gene3D" id="3.30.1950.10">
    <property type="entry name" value="wza like domain"/>
    <property type="match status" value="1"/>
</dbReference>
<reference evidence="18 19" key="1">
    <citation type="journal article" date="2012" name="J. Bacteriol.">
        <title>Genome Sequence of Extracellular-Protease-Producing Alishewanella jeotgali Isolated from Traditional Korean Fermented Seafood.</title>
        <authorList>
            <person name="Jung J."/>
            <person name="Chun J."/>
            <person name="Park W."/>
        </authorList>
    </citation>
    <scope>NUCLEOTIDE SEQUENCE [LARGE SCALE GENOMIC DNA]</scope>
    <source>
        <strain evidence="18 19">KCTC 22429</strain>
    </source>
</reference>
<keyword evidence="8" id="KW-0625">Polysaccharide transport</keyword>